<evidence type="ECO:0000313" key="2">
    <source>
        <dbReference type="Proteomes" id="UP000320176"/>
    </source>
</evidence>
<organism evidence="1 2">
    <name type="scientific">Stieleria varia</name>
    <dbReference type="NCBI Taxonomy" id="2528005"/>
    <lineage>
        <taxon>Bacteria</taxon>
        <taxon>Pseudomonadati</taxon>
        <taxon>Planctomycetota</taxon>
        <taxon>Planctomycetia</taxon>
        <taxon>Pirellulales</taxon>
        <taxon>Pirellulaceae</taxon>
        <taxon>Stieleria</taxon>
    </lineage>
</organism>
<protein>
    <submittedName>
        <fullName evidence="1">Formyltransferase/hydrolase complex Fhc subunit C</fullName>
    </submittedName>
</protein>
<dbReference type="GO" id="GO:0016787">
    <property type="term" value="F:hydrolase activity"/>
    <property type="evidence" value="ECO:0007669"/>
    <property type="project" value="UniProtKB-KW"/>
</dbReference>
<keyword evidence="1" id="KW-0808">Transferase</keyword>
<dbReference type="Proteomes" id="UP000320176">
    <property type="component" value="Unassembled WGS sequence"/>
</dbReference>
<dbReference type="OrthoDB" id="269067at2"/>
<evidence type="ECO:0000313" key="1">
    <source>
        <dbReference type="EMBL" id="TWU08524.1"/>
    </source>
</evidence>
<dbReference type="SUPFAM" id="SSF69336">
    <property type="entry name" value="Alpha subunit of glutamate synthase, C-terminal domain"/>
    <property type="match status" value="1"/>
</dbReference>
<proteinExistence type="predicted"/>
<dbReference type="PANTHER" id="PTHR39673:SF5">
    <property type="entry name" value="TUNGSTEN-CONTAINING FORMYLMETHANOFURAN DEHYDROGENASE 2 SUBUNIT C"/>
    <property type="match status" value="1"/>
</dbReference>
<name>A0A5C6BDK1_9BACT</name>
<gene>
    <name evidence="1" type="primary">fhcC</name>
    <name evidence="1" type="ORF">Pla52n_11070</name>
</gene>
<reference evidence="1 2" key="1">
    <citation type="submission" date="2019-02" db="EMBL/GenBank/DDBJ databases">
        <title>Deep-cultivation of Planctomycetes and their phenomic and genomic characterization uncovers novel biology.</title>
        <authorList>
            <person name="Wiegand S."/>
            <person name="Jogler M."/>
            <person name="Boedeker C."/>
            <person name="Pinto D."/>
            <person name="Vollmers J."/>
            <person name="Rivas-Marin E."/>
            <person name="Kohn T."/>
            <person name="Peeters S.H."/>
            <person name="Heuer A."/>
            <person name="Rast P."/>
            <person name="Oberbeckmann S."/>
            <person name="Bunk B."/>
            <person name="Jeske O."/>
            <person name="Meyerdierks A."/>
            <person name="Storesund J.E."/>
            <person name="Kallscheuer N."/>
            <person name="Luecker S."/>
            <person name="Lage O.M."/>
            <person name="Pohl T."/>
            <person name="Merkel B.J."/>
            <person name="Hornburger P."/>
            <person name="Mueller R.-W."/>
            <person name="Bruemmer F."/>
            <person name="Labrenz M."/>
            <person name="Spormann A.M."/>
            <person name="Op Den Camp H."/>
            <person name="Overmann J."/>
            <person name="Amann R."/>
            <person name="Jetten M.S.M."/>
            <person name="Mascher T."/>
            <person name="Medema M.H."/>
            <person name="Devos D.P."/>
            <person name="Kaster A.-K."/>
            <person name="Ovreas L."/>
            <person name="Rohde M."/>
            <person name="Galperin M.Y."/>
            <person name="Jogler C."/>
        </authorList>
    </citation>
    <scope>NUCLEOTIDE SEQUENCE [LARGE SCALE GENOMIC DNA]</scope>
    <source>
        <strain evidence="1 2">Pla52n</strain>
    </source>
</reference>
<keyword evidence="2" id="KW-1185">Reference proteome</keyword>
<dbReference type="GO" id="GO:0016740">
    <property type="term" value="F:transferase activity"/>
    <property type="evidence" value="ECO:0007669"/>
    <property type="project" value="UniProtKB-KW"/>
</dbReference>
<dbReference type="PANTHER" id="PTHR39673">
    <property type="entry name" value="TUNGSTEN FORMYLMETHANOFURAN DEHYDROGENASE, SUBUNIT C (FWDC)"/>
    <property type="match status" value="1"/>
</dbReference>
<dbReference type="EMBL" id="SJPN01000001">
    <property type="protein sequence ID" value="TWU08524.1"/>
    <property type="molecule type" value="Genomic_DNA"/>
</dbReference>
<dbReference type="InterPro" id="IPR036485">
    <property type="entry name" value="Glu_synth_asu_C_sf"/>
</dbReference>
<comment type="caution">
    <text evidence="1">The sequence shown here is derived from an EMBL/GenBank/DDBJ whole genome shotgun (WGS) entry which is preliminary data.</text>
</comment>
<dbReference type="AlphaFoldDB" id="A0A5C6BDK1"/>
<sequence>MSTWRFQLRSRSEEPVDGSVIQHQQLQAMSPKDVERIPILVDGRTLALADVFQVTHQASHVDQIVVAGELTSVHGLGTGHDSGEFVIDGDAGDHVGSRMSGGTLHVAGSVGNHLAAPAGGHRLGMTGGRLVVDGDAGHFAGHRMRRGTVWINGNVGDHLGGAMIAGTIIVAGDFGAGSGLAMQRGTLIVAKPDERSWPQPRFSRPVRFNASFLKLLRPFVPASHRSDKLIDQLVVDCTRVRGDRCVGGQGEILMPG</sequence>
<accession>A0A5C6BDK1</accession>
<dbReference type="Gene3D" id="2.160.20.60">
    <property type="entry name" value="Glutamate synthase, alpha subunit, C-terminal domain"/>
    <property type="match status" value="1"/>
</dbReference>
<keyword evidence="1" id="KW-0378">Hydrolase</keyword>
<dbReference type="GO" id="GO:0016491">
    <property type="term" value="F:oxidoreductase activity"/>
    <property type="evidence" value="ECO:0007669"/>
    <property type="project" value="InterPro"/>
</dbReference>
<dbReference type="RefSeq" id="WP_146518556.1">
    <property type="nucleotide sequence ID" value="NZ_CP151726.1"/>
</dbReference>